<proteinExistence type="predicted"/>
<dbReference type="AlphaFoldDB" id="A0A915JL68"/>
<protein>
    <submittedName>
        <fullName evidence="2">Uncharacterized protein</fullName>
    </submittedName>
</protein>
<dbReference type="WBParaSite" id="nRc.2.0.1.t26853-RA">
    <property type="protein sequence ID" value="nRc.2.0.1.t26853-RA"/>
    <property type="gene ID" value="nRc.2.0.1.g26853"/>
</dbReference>
<name>A0A915JL68_ROMCU</name>
<sequence length="98" mass="11498">MRIVAKQKNQKTELLSRLLINPNERQSIILLHEKLLAATKKQKYEKISEKKMSTPVEVLCKLYREAFNKLAFMKNDYLFALKYIHCLSQRVSITRGAT</sequence>
<evidence type="ECO:0000313" key="2">
    <source>
        <dbReference type="WBParaSite" id="nRc.2.0.1.t26853-RA"/>
    </source>
</evidence>
<organism evidence="1 2">
    <name type="scientific">Romanomermis culicivorax</name>
    <name type="common">Nematode worm</name>
    <dbReference type="NCBI Taxonomy" id="13658"/>
    <lineage>
        <taxon>Eukaryota</taxon>
        <taxon>Metazoa</taxon>
        <taxon>Ecdysozoa</taxon>
        <taxon>Nematoda</taxon>
        <taxon>Enoplea</taxon>
        <taxon>Dorylaimia</taxon>
        <taxon>Mermithida</taxon>
        <taxon>Mermithoidea</taxon>
        <taxon>Mermithidae</taxon>
        <taxon>Romanomermis</taxon>
    </lineage>
</organism>
<evidence type="ECO:0000313" key="1">
    <source>
        <dbReference type="Proteomes" id="UP000887565"/>
    </source>
</evidence>
<keyword evidence="1" id="KW-1185">Reference proteome</keyword>
<reference evidence="2" key="1">
    <citation type="submission" date="2022-11" db="UniProtKB">
        <authorList>
            <consortium name="WormBaseParasite"/>
        </authorList>
    </citation>
    <scope>IDENTIFICATION</scope>
</reference>
<accession>A0A915JL68</accession>
<dbReference type="Proteomes" id="UP000887565">
    <property type="component" value="Unplaced"/>
</dbReference>